<evidence type="ECO:0000256" key="4">
    <source>
        <dbReference type="ARBA" id="ARBA00022741"/>
    </source>
</evidence>
<evidence type="ECO:0000313" key="11">
    <source>
        <dbReference type="EMBL" id="HGE78017.1"/>
    </source>
</evidence>
<dbReference type="SUPFAM" id="SSF56317">
    <property type="entry name" value="Carbon-nitrogen hydrolase"/>
    <property type="match status" value="1"/>
</dbReference>
<protein>
    <recommendedName>
        <fullName evidence="7 8">Glutamine-dependent NAD(+) synthetase</fullName>
        <ecNumber evidence="7 8">6.3.5.1</ecNumber>
    </recommendedName>
    <alternativeName>
        <fullName evidence="7 8">NAD(+) synthase [glutamine-hydrolyzing]</fullName>
    </alternativeName>
</protein>
<dbReference type="GO" id="GO:0004359">
    <property type="term" value="F:glutaminase activity"/>
    <property type="evidence" value="ECO:0007669"/>
    <property type="project" value="InterPro"/>
</dbReference>
<dbReference type="GO" id="GO:0005737">
    <property type="term" value="C:cytoplasm"/>
    <property type="evidence" value="ECO:0007669"/>
    <property type="project" value="InterPro"/>
</dbReference>
<comment type="caution">
    <text evidence="7">Lacks conserved residue(s) required for the propagation of feature annotation.</text>
</comment>
<dbReference type="CDD" id="cd07570">
    <property type="entry name" value="GAT_Gln-NAD-synth"/>
    <property type="match status" value="1"/>
</dbReference>
<dbReference type="GO" id="GO:0008795">
    <property type="term" value="F:NAD+ synthase activity"/>
    <property type="evidence" value="ECO:0007669"/>
    <property type="project" value="UniProtKB-UniRule"/>
</dbReference>
<feature type="binding site" evidence="7">
    <location>
        <position position="194"/>
    </location>
    <ligand>
        <name>L-glutamine</name>
        <dbReference type="ChEBI" id="CHEBI:58359"/>
    </ligand>
</feature>
<dbReference type="InterPro" id="IPR022310">
    <property type="entry name" value="NAD/GMP_synthase"/>
</dbReference>
<feature type="active site" description="Nucleophile; for glutaminase activity" evidence="7">
    <location>
        <position position="151"/>
    </location>
</feature>
<reference evidence="11" key="1">
    <citation type="journal article" date="2020" name="mSystems">
        <title>Genome- and Community-Level Interaction Insights into Carbon Utilization and Element Cycling Functions of Hydrothermarchaeota in Hydrothermal Sediment.</title>
        <authorList>
            <person name="Zhou Z."/>
            <person name="Liu Y."/>
            <person name="Xu W."/>
            <person name="Pan J."/>
            <person name="Luo Z.H."/>
            <person name="Li M."/>
        </authorList>
    </citation>
    <scope>NUCLEOTIDE SEQUENCE [LARGE SCALE GENOMIC DNA]</scope>
    <source>
        <strain evidence="11">SpSt-961</strain>
    </source>
</reference>
<feature type="binding site" evidence="7">
    <location>
        <position position="121"/>
    </location>
    <ligand>
        <name>L-glutamine</name>
        <dbReference type="ChEBI" id="CHEBI:58359"/>
    </ligand>
</feature>
<feature type="binding site" evidence="7">
    <location>
        <position position="409"/>
    </location>
    <ligand>
        <name>deamido-NAD(+)</name>
        <dbReference type="ChEBI" id="CHEBI:58437"/>
        <note>ligand shared between two neighboring subunits</note>
    </ligand>
</feature>
<organism evidence="11">
    <name type="scientific">candidate division WOR-3 bacterium</name>
    <dbReference type="NCBI Taxonomy" id="2052148"/>
    <lineage>
        <taxon>Bacteria</taxon>
        <taxon>Bacteria division WOR-3</taxon>
    </lineage>
</organism>
<evidence type="ECO:0000256" key="3">
    <source>
        <dbReference type="ARBA" id="ARBA00022598"/>
    </source>
</evidence>
<dbReference type="InterPro" id="IPR014729">
    <property type="entry name" value="Rossmann-like_a/b/a_fold"/>
</dbReference>
<gene>
    <name evidence="7" type="primary">nadE</name>
    <name evidence="11" type="ORF">ENX68_03330</name>
</gene>
<dbReference type="PIRSF" id="PIRSF006630">
    <property type="entry name" value="NADS_GAT"/>
    <property type="match status" value="1"/>
</dbReference>
<evidence type="ECO:0000256" key="5">
    <source>
        <dbReference type="ARBA" id="ARBA00022840"/>
    </source>
</evidence>
<feature type="binding site" evidence="7">
    <location>
        <position position="404"/>
    </location>
    <ligand>
        <name>ATP</name>
        <dbReference type="ChEBI" id="CHEBI:30616"/>
    </ligand>
</feature>
<feature type="binding site" evidence="7">
    <location>
        <position position="380"/>
    </location>
    <ligand>
        <name>deamido-NAD(+)</name>
        <dbReference type="ChEBI" id="CHEBI:58437"/>
        <note>ligand shared between two neighboring subunits</note>
    </ligand>
</feature>
<evidence type="ECO:0000256" key="1">
    <source>
        <dbReference type="ARBA" id="ARBA00005188"/>
    </source>
</evidence>
<dbReference type="Pfam" id="PF00795">
    <property type="entry name" value="CN_hydrolase"/>
    <property type="match status" value="1"/>
</dbReference>
<proteinExistence type="inferred from homology"/>
<dbReference type="NCBIfam" id="TIGR00552">
    <property type="entry name" value="nadE"/>
    <property type="match status" value="1"/>
</dbReference>
<accession>A0A7V3RGY9</accession>
<evidence type="ECO:0000256" key="7">
    <source>
        <dbReference type="HAMAP-Rule" id="MF_02090"/>
    </source>
</evidence>
<dbReference type="FunFam" id="3.40.50.620:FF:000106">
    <property type="entry name" value="Glutamine-dependent NAD(+) synthetase"/>
    <property type="match status" value="1"/>
</dbReference>
<dbReference type="Gene3D" id="3.40.50.620">
    <property type="entry name" value="HUPs"/>
    <property type="match status" value="1"/>
</dbReference>
<comment type="similarity">
    <text evidence="9">Belongs to the NAD synthetase family.</text>
</comment>
<comment type="function">
    <text evidence="7">Catalyzes the ATP-dependent amidation of deamido-NAD to form NAD. Uses L-glutamine as a nitrogen source.</text>
</comment>
<dbReference type="PROSITE" id="PS50263">
    <property type="entry name" value="CN_HYDROLASE"/>
    <property type="match status" value="1"/>
</dbReference>
<sequence>MRITLAQLNPVVGDVEGNVERLINVLKKAQDADADLVVLSELFISGYPPQDLLERKWFIRNVEKGIEEVVKASSFFPDLGIIFGAPLYSYKDTGRGLYNAALFIHRGLINLIQPKSLLPTYDVFDEARYFDPAPEIKTIPFKGEVIGISICEDAWSLPELWQRQFYNLDPINILVHKGATILINISASPFTIGKEEVRFKMIQNHTKKYKIPFIFVNQVGANDELIFDGRSMAIDREGMPIDVLPPFEESIKTIDTSEKGSLENYKPLEEIESVYKALVLGVRDYFKKCGFKKAVIGLSGGIDSSMVACIAVEAIGKENVLGVTMPGPFSSKGSVEDSKELAENLGIEFKIIPISEVYESYLKTLKDSFLGREADTTEENIQARIRGNILMALSNKFGYLVLTTGNKSELAVGYCTLYGDMSGGLAVISDVPKTMVYKLAEYINRIRKIIPEAIIKKPPSAELKPNQLDQDTLPPYEVLDPILYYYIEEGFSKEEIIDKGYKSEVVEWVLNAVNRNEYKRRQAPLGLKVTTKAFGLGRRMPIAAKF</sequence>
<dbReference type="EMBL" id="DTOZ01000082">
    <property type="protein sequence ID" value="HGE78017.1"/>
    <property type="molecule type" value="Genomic_DNA"/>
</dbReference>
<feature type="binding site" evidence="7">
    <location>
        <position position="519"/>
    </location>
    <ligand>
        <name>deamido-NAD(+)</name>
        <dbReference type="ChEBI" id="CHEBI:58437"/>
        <note>ligand shared between two neighboring subunits</note>
    </ligand>
</feature>
<comment type="similarity">
    <text evidence="2 7 8">In the C-terminal section; belongs to the NAD synthetase family.</text>
</comment>
<dbReference type="GO" id="GO:0009435">
    <property type="term" value="P:NAD+ biosynthetic process"/>
    <property type="evidence" value="ECO:0007669"/>
    <property type="project" value="UniProtKB-UniRule"/>
</dbReference>
<comment type="catalytic activity">
    <reaction evidence="7 8">
        <text>deamido-NAD(+) + L-glutamine + ATP + H2O = L-glutamate + AMP + diphosphate + NAD(+) + H(+)</text>
        <dbReference type="Rhea" id="RHEA:24384"/>
        <dbReference type="ChEBI" id="CHEBI:15377"/>
        <dbReference type="ChEBI" id="CHEBI:15378"/>
        <dbReference type="ChEBI" id="CHEBI:29985"/>
        <dbReference type="ChEBI" id="CHEBI:30616"/>
        <dbReference type="ChEBI" id="CHEBI:33019"/>
        <dbReference type="ChEBI" id="CHEBI:57540"/>
        <dbReference type="ChEBI" id="CHEBI:58359"/>
        <dbReference type="ChEBI" id="CHEBI:58437"/>
        <dbReference type="ChEBI" id="CHEBI:456215"/>
        <dbReference type="EC" id="6.3.5.1"/>
    </reaction>
</comment>
<feature type="binding site" evidence="7">
    <location>
        <position position="188"/>
    </location>
    <ligand>
        <name>L-glutamine</name>
        <dbReference type="ChEBI" id="CHEBI:58359"/>
    </ligand>
</feature>
<dbReference type="CDD" id="cd00553">
    <property type="entry name" value="NAD_synthase"/>
    <property type="match status" value="1"/>
</dbReference>
<dbReference type="PANTHER" id="PTHR23090">
    <property type="entry name" value="NH 3 /GLUTAMINE-DEPENDENT NAD + SYNTHETASE"/>
    <property type="match status" value="1"/>
</dbReference>
<dbReference type="Pfam" id="PF02540">
    <property type="entry name" value="NAD_synthase"/>
    <property type="match status" value="1"/>
</dbReference>
<evidence type="ECO:0000256" key="9">
    <source>
        <dbReference type="RuleBase" id="RU003811"/>
    </source>
</evidence>
<feature type="active site" description="For glutaminase activity" evidence="7">
    <location>
        <position position="115"/>
    </location>
</feature>
<evidence type="ECO:0000256" key="6">
    <source>
        <dbReference type="ARBA" id="ARBA00023027"/>
    </source>
</evidence>
<dbReference type="GO" id="GO:0005524">
    <property type="term" value="F:ATP binding"/>
    <property type="evidence" value="ECO:0007669"/>
    <property type="project" value="UniProtKB-UniRule"/>
</dbReference>
<dbReference type="HAMAP" id="MF_02090">
    <property type="entry name" value="NadE_glutamine_dep"/>
    <property type="match status" value="1"/>
</dbReference>
<keyword evidence="3 7" id="KW-0436">Ligase</keyword>
<dbReference type="InterPro" id="IPR014445">
    <property type="entry name" value="Gln-dep_NAD_synthase"/>
</dbReference>
<keyword evidence="6 7" id="KW-0520">NAD</keyword>
<evidence type="ECO:0000256" key="2">
    <source>
        <dbReference type="ARBA" id="ARBA00007145"/>
    </source>
</evidence>
<name>A0A7V3RGY9_UNCW3</name>
<dbReference type="NCBIfam" id="NF010588">
    <property type="entry name" value="PRK13981.1"/>
    <property type="match status" value="1"/>
</dbReference>
<dbReference type="GO" id="GO:0003952">
    <property type="term" value="F:NAD+ synthase (glutamine-hydrolyzing) activity"/>
    <property type="evidence" value="ECO:0007669"/>
    <property type="project" value="UniProtKB-UniRule"/>
</dbReference>
<dbReference type="SUPFAM" id="SSF52402">
    <property type="entry name" value="Adenine nucleotide alpha hydrolases-like"/>
    <property type="match status" value="1"/>
</dbReference>
<dbReference type="PANTHER" id="PTHR23090:SF9">
    <property type="entry name" value="GLUTAMINE-DEPENDENT NAD(+) SYNTHETASE"/>
    <property type="match status" value="1"/>
</dbReference>
<dbReference type="Gene3D" id="3.60.110.10">
    <property type="entry name" value="Carbon-nitrogen hydrolase"/>
    <property type="match status" value="1"/>
</dbReference>
<dbReference type="UniPathway" id="UPA00253">
    <property type="reaction ID" value="UER00334"/>
</dbReference>
<comment type="pathway">
    <text evidence="1 7 8">Cofactor biosynthesis; NAD(+) biosynthesis; NAD(+) from deamido-NAD(+) (L-Gln route): step 1/1.</text>
</comment>
<dbReference type="EC" id="6.3.5.1" evidence="7 8"/>
<keyword evidence="5 7" id="KW-0067">ATP-binding</keyword>
<comment type="caution">
    <text evidence="11">The sequence shown here is derived from an EMBL/GenBank/DDBJ whole genome shotgun (WGS) entry which is preliminary data.</text>
</comment>
<evidence type="ECO:0000259" key="10">
    <source>
        <dbReference type="PROSITE" id="PS50263"/>
    </source>
</evidence>
<dbReference type="InterPro" id="IPR003694">
    <property type="entry name" value="NAD_synthase"/>
</dbReference>
<dbReference type="InterPro" id="IPR036526">
    <property type="entry name" value="C-N_Hydrolase_sf"/>
</dbReference>
<feature type="binding site" evidence="7">
    <location>
        <begin position="297"/>
        <end position="304"/>
    </location>
    <ligand>
        <name>ATP</name>
        <dbReference type="ChEBI" id="CHEBI:30616"/>
    </ligand>
</feature>
<keyword evidence="4 7" id="KW-0547">Nucleotide-binding</keyword>
<dbReference type="AlphaFoldDB" id="A0A7V3RGY9"/>
<feature type="domain" description="CN hydrolase" evidence="10">
    <location>
        <begin position="1"/>
        <end position="258"/>
    </location>
</feature>
<evidence type="ECO:0000256" key="8">
    <source>
        <dbReference type="PIRNR" id="PIRNR006630"/>
    </source>
</evidence>
<dbReference type="InterPro" id="IPR003010">
    <property type="entry name" value="C-N_Hydrolase"/>
</dbReference>
<feature type="active site" description="Proton acceptor; for glutaminase activity" evidence="7">
    <location>
        <position position="41"/>
    </location>
</feature>